<keyword evidence="1" id="KW-0732">Signal</keyword>
<dbReference type="Gene3D" id="2.60.120.260">
    <property type="entry name" value="Galactose-binding domain-like"/>
    <property type="match status" value="2"/>
</dbReference>
<keyword evidence="6" id="KW-1185">Reference proteome</keyword>
<dbReference type="Pfam" id="PF17389">
    <property type="entry name" value="Bac_rhamnosid6H"/>
    <property type="match status" value="1"/>
</dbReference>
<dbReference type="Gene3D" id="2.60.420.10">
    <property type="entry name" value="Maltose phosphorylase, domain 3"/>
    <property type="match status" value="1"/>
</dbReference>
<dbReference type="InterPro" id="IPR012341">
    <property type="entry name" value="6hp_glycosidase-like_sf"/>
</dbReference>
<dbReference type="EMBL" id="CP134146">
    <property type="protein sequence ID" value="WNC69146.1"/>
    <property type="molecule type" value="Genomic_DNA"/>
</dbReference>
<organism evidence="5 6">
    <name type="scientific">Thalassotalea nanhaiensis</name>
    <dbReference type="NCBI Taxonomy" id="3065648"/>
    <lineage>
        <taxon>Bacteria</taxon>
        <taxon>Pseudomonadati</taxon>
        <taxon>Pseudomonadota</taxon>
        <taxon>Gammaproteobacteria</taxon>
        <taxon>Alteromonadales</taxon>
        <taxon>Colwelliaceae</taxon>
        <taxon>Thalassotalea</taxon>
    </lineage>
</organism>
<evidence type="ECO:0000313" key="6">
    <source>
        <dbReference type="Proteomes" id="UP001248581"/>
    </source>
</evidence>
<evidence type="ECO:0000259" key="2">
    <source>
        <dbReference type="Pfam" id="PF08531"/>
    </source>
</evidence>
<dbReference type="PANTHER" id="PTHR34987">
    <property type="entry name" value="C, PUTATIVE (AFU_ORTHOLOGUE AFUA_3G02880)-RELATED"/>
    <property type="match status" value="1"/>
</dbReference>
<feature type="domain" description="Alpha-L-rhamnosidase C-terminal" evidence="4">
    <location>
        <begin position="763"/>
        <end position="821"/>
    </location>
</feature>
<evidence type="ECO:0000313" key="5">
    <source>
        <dbReference type="EMBL" id="WNC69146.1"/>
    </source>
</evidence>
<feature type="domain" description="Bacterial alpha-L-rhamnosidase N-terminal" evidence="2">
    <location>
        <begin position="77"/>
        <end position="231"/>
    </location>
</feature>
<dbReference type="InterPro" id="IPR013737">
    <property type="entry name" value="Bac_rhamnosid_N"/>
</dbReference>
<dbReference type="InterPro" id="IPR008928">
    <property type="entry name" value="6-hairpin_glycosidase_sf"/>
</dbReference>
<evidence type="ECO:0000256" key="1">
    <source>
        <dbReference type="SAM" id="SignalP"/>
    </source>
</evidence>
<gene>
    <name evidence="5" type="ORF">RI845_03070</name>
</gene>
<proteinExistence type="predicted"/>
<feature type="chain" id="PRO_5045151738" evidence="1">
    <location>
        <begin position="22"/>
        <end position="847"/>
    </location>
</feature>
<reference evidence="6" key="1">
    <citation type="submission" date="2023-09" db="EMBL/GenBank/DDBJ databases">
        <authorList>
            <person name="Li S."/>
            <person name="Li X."/>
            <person name="Zhang C."/>
            <person name="Zhao Z."/>
        </authorList>
    </citation>
    <scope>NUCLEOTIDE SEQUENCE [LARGE SCALE GENOMIC DNA]</scope>
    <source>
        <strain evidence="6">SQ345</strain>
    </source>
</reference>
<accession>A0ABY9TKA8</accession>
<feature type="signal peptide" evidence="1">
    <location>
        <begin position="1"/>
        <end position="21"/>
    </location>
</feature>
<evidence type="ECO:0000259" key="4">
    <source>
        <dbReference type="Pfam" id="PF17390"/>
    </source>
</evidence>
<dbReference type="InterPro" id="IPR008979">
    <property type="entry name" value="Galactose-bd-like_sf"/>
</dbReference>
<dbReference type="PANTHER" id="PTHR34987:SF2">
    <property type="entry name" value="B, PUTATIVE (AFU_ORTHOLOGUE AFUA_7G05040)-RELATED"/>
    <property type="match status" value="1"/>
</dbReference>
<dbReference type="SUPFAM" id="SSF49785">
    <property type="entry name" value="Galactose-binding domain-like"/>
    <property type="match status" value="1"/>
</dbReference>
<protein>
    <submittedName>
        <fullName evidence="5">Alpha-L-rhamnosidase N-terminal domain-containing protein</fullName>
    </submittedName>
</protein>
<feature type="domain" description="Alpha-L-rhamnosidase six-hairpin glycosidase" evidence="3">
    <location>
        <begin position="417"/>
        <end position="726"/>
    </location>
</feature>
<dbReference type="RefSeq" id="WP_348388290.1">
    <property type="nucleotide sequence ID" value="NZ_CP134146.1"/>
</dbReference>
<name>A0ABY9TKA8_9GAMM</name>
<dbReference type="Pfam" id="PF08531">
    <property type="entry name" value="Bac_rhamnosid_N"/>
    <property type="match status" value="1"/>
</dbReference>
<evidence type="ECO:0000259" key="3">
    <source>
        <dbReference type="Pfam" id="PF17389"/>
    </source>
</evidence>
<dbReference type="SUPFAM" id="SSF48208">
    <property type="entry name" value="Six-hairpin glycosidases"/>
    <property type="match status" value="1"/>
</dbReference>
<dbReference type="InterPro" id="IPR035398">
    <property type="entry name" value="Bac_rhamnosid_C"/>
</dbReference>
<dbReference type="Proteomes" id="UP001248581">
    <property type="component" value="Chromosome"/>
</dbReference>
<dbReference type="InterPro" id="IPR035396">
    <property type="entry name" value="Bac_rhamnosid6H"/>
</dbReference>
<dbReference type="Pfam" id="PF17390">
    <property type="entry name" value="Bac_rhamnosid_C"/>
    <property type="match status" value="1"/>
</dbReference>
<sequence length="847" mass="95892">MTVSKLTLLLPLFLISQLCNAVSVQESALNNGVIGEWQANHVETNKDWQAAWIWHEKGSNNNLMLFRKSFTLTGDAVNAVLKITASSVYKLYVNGEYVNRGPARSAPHHQSFDQLNISSLLQLGKNTLAIQVHAQDMLNSYASPGRAGLLAELLLNDKILVKTDASWKVSKDPSWRDNSPKMSRFHQEVNDSVDLRLALHDWQSLEFNDSDWQNATELMRNNGWPTAQKNDSAHAITPPWVSLVKRDIQYLKEQSLTAKKLVSAQYIDDYFTSKISFPKKIKSIPKVSLERDNKALQFSTYPINLESSDKPLLLVFDLGEVKNGLPEFTIKGSAGDKVEVIAIPYMINSKFTYHMVDANLIDRVVLSGKTDYWQAQYFKPTRYLGIVVKPSNTMEISHFGLHQLSFELHEQSSIKSASATWITDYVNASKKTIKVATTDAYTDNYRERRQYAQTGFYAALGNYYTFANHTLQRRYLIQTAQEQMANGLMPAYGPLQTDDYMVILDSNSLWIRSLKNYFLYSGDKNTVLQLMPAATKMMALLNSFTNSDGLIDNPPYAYWLDHAKNDRRGANLNLNGHYLGALEDFVELNAWLGISDVRQYGEQAKRVRTAINTKFWNEDKGLFVDALIDGEQSNQYSEHANAMALALNIATKQQADMVIKTLLDDTPDNYITRANGMTMVTPAMSYFLHKGIANYGYIDESFALMRKRFDKMLAPQYNGTLWEEWWLDGTGRSGTFINNGRTRSDAQTESAFAPALFAEYLLGIKPIEPGMRTITLAKRKHSISNMEGTVATPYGLLKIQWQYTTPKQQALLIDVPNGVIIKLDRHSLGFNGEQYQQINSGTHHIEF</sequence>
<dbReference type="Gene3D" id="1.50.10.10">
    <property type="match status" value="1"/>
</dbReference>